<proteinExistence type="predicted"/>
<name>A0ABQ7J7K5_9APIC</name>
<dbReference type="SUPFAM" id="SSF88697">
    <property type="entry name" value="PUA domain-like"/>
    <property type="match status" value="1"/>
</dbReference>
<dbReference type="InterPro" id="IPR048247">
    <property type="entry name" value="eIF2D_N"/>
</dbReference>
<dbReference type="PANTHER" id="PTHR12217:SF4">
    <property type="entry name" value="EUKARYOTIC TRANSLATION INITIATION FACTOR 2D"/>
    <property type="match status" value="1"/>
</dbReference>
<gene>
    <name evidence="3" type="ORF">IE077_003756</name>
</gene>
<dbReference type="EMBL" id="JADAQX010000532">
    <property type="protein sequence ID" value="KAF8819971.1"/>
    <property type="molecule type" value="Genomic_DNA"/>
</dbReference>
<feature type="non-terminal residue" evidence="3">
    <location>
        <position position="214"/>
    </location>
</feature>
<evidence type="ECO:0000259" key="1">
    <source>
        <dbReference type="Pfam" id="PF17832"/>
    </source>
</evidence>
<keyword evidence="4" id="KW-1185">Reference proteome</keyword>
<dbReference type="PANTHER" id="PTHR12217">
    <property type="entry name" value="EUKARYOTIC TRANSLATION INITIATION FACTOR 2D"/>
    <property type="match status" value="1"/>
</dbReference>
<keyword evidence="3" id="KW-0648">Protein biosynthesis</keyword>
<evidence type="ECO:0000313" key="4">
    <source>
        <dbReference type="Proteomes" id="UP000823046"/>
    </source>
</evidence>
<dbReference type="InterPro" id="IPR048248">
    <property type="entry name" value="PUA_eIF2d-like"/>
</dbReference>
<dbReference type="InterPro" id="IPR039757">
    <property type="entry name" value="EIF2D"/>
</dbReference>
<dbReference type="Pfam" id="PF17832">
    <property type="entry name" value="Pre-PUA"/>
    <property type="match status" value="1"/>
</dbReference>
<sequence>MFKKKLNFGIQNLLGSKDRKKIRTAVLQQFPKCDEETFDLLFPSKEQLKVTRLATNNRLSVYLRKDIPLFVDYNGDLLPTVYALWQAPHILPCLIIPSEVSTFILRGADLMLPGVFRSPQGFEKSLIKGEKWGIRVINNRYAFAVGSSCIDESHILKNGMKGKCLELLHCFGDFLWQMGPRNAPNASFTTVIIQNNNDVEEVNISSMEKLLPSA</sequence>
<protein>
    <submittedName>
        <fullName evidence="3">Translation initiation factor sui1 protein</fullName>
    </submittedName>
</protein>
<dbReference type="Proteomes" id="UP000823046">
    <property type="component" value="Unassembled WGS sequence"/>
</dbReference>
<comment type="caution">
    <text evidence="3">The sequence shown here is derived from an EMBL/GenBank/DDBJ whole genome shotgun (WGS) entry which is preliminary data.</text>
</comment>
<accession>A0ABQ7J7K5</accession>
<keyword evidence="3" id="KW-0396">Initiation factor</keyword>
<reference evidence="3 4" key="1">
    <citation type="journal article" date="2020" name="bioRxiv">
        <title>Metabolic contributions of an alphaproteobacterial endosymbiont in the apicomplexan Cardiosporidium cionae.</title>
        <authorList>
            <person name="Hunter E.S."/>
            <person name="Paight C.J."/>
            <person name="Lane C.E."/>
        </authorList>
    </citation>
    <scope>NUCLEOTIDE SEQUENCE [LARGE SCALE GENOMIC DNA]</scope>
    <source>
        <strain evidence="3">ESH_2018</strain>
    </source>
</reference>
<dbReference type="PROSITE" id="PS50890">
    <property type="entry name" value="PUA"/>
    <property type="match status" value="1"/>
</dbReference>
<dbReference type="Pfam" id="PF26292">
    <property type="entry name" value="PUA_elF2D"/>
    <property type="match status" value="1"/>
</dbReference>
<dbReference type="GO" id="GO:0003743">
    <property type="term" value="F:translation initiation factor activity"/>
    <property type="evidence" value="ECO:0007669"/>
    <property type="project" value="UniProtKB-KW"/>
</dbReference>
<feature type="domain" description="Pre-PUA" evidence="1">
    <location>
        <begin position="2"/>
        <end position="88"/>
    </location>
</feature>
<evidence type="ECO:0000259" key="2">
    <source>
        <dbReference type="Pfam" id="PF26292"/>
    </source>
</evidence>
<dbReference type="CDD" id="cd21156">
    <property type="entry name" value="PUA_eIF2d-like"/>
    <property type="match status" value="1"/>
</dbReference>
<dbReference type="CDD" id="cd11610">
    <property type="entry name" value="eIF2D_N"/>
    <property type="match status" value="1"/>
</dbReference>
<feature type="domain" description="Eukaryotic translation initiation factor 2D-like PUA RNA-binding" evidence="2">
    <location>
        <begin position="91"/>
        <end position="173"/>
    </location>
</feature>
<dbReference type="Gene3D" id="3.10.400.20">
    <property type="match status" value="1"/>
</dbReference>
<dbReference type="InterPro" id="IPR015947">
    <property type="entry name" value="PUA-like_sf"/>
</dbReference>
<evidence type="ECO:0000313" key="3">
    <source>
        <dbReference type="EMBL" id="KAF8819971.1"/>
    </source>
</evidence>
<organism evidence="3 4">
    <name type="scientific">Cardiosporidium cionae</name>
    <dbReference type="NCBI Taxonomy" id="476202"/>
    <lineage>
        <taxon>Eukaryota</taxon>
        <taxon>Sar</taxon>
        <taxon>Alveolata</taxon>
        <taxon>Apicomplexa</taxon>
        <taxon>Aconoidasida</taxon>
        <taxon>Nephromycida</taxon>
        <taxon>Cardiosporidium</taxon>
    </lineage>
</organism>
<dbReference type="InterPro" id="IPR041366">
    <property type="entry name" value="Pre-PUA"/>
</dbReference>